<evidence type="ECO:0000256" key="1">
    <source>
        <dbReference type="SAM" id="MobiDB-lite"/>
    </source>
</evidence>
<dbReference type="RefSeq" id="WP_109613461.1">
    <property type="nucleotide sequence ID" value="NZ_QGGG01000010.1"/>
</dbReference>
<dbReference type="OrthoDB" id="7428419at2"/>
<sequence>MSVQWFGDSILDKVRKAAMRGVIDGTESVIEEGNSMIMDGQKTGRIYRRRGVEHQASAPGEAPASDTGRLVQSARTEYEPADLSGEAIWSTDYAEDLEYGAANMAPRPFARPALANKKDAITAGIEGEIAAVLK</sequence>
<proteinExistence type="predicted"/>
<gene>
    <name evidence="2" type="ORF">C7441_11014</name>
</gene>
<evidence type="ECO:0000313" key="3">
    <source>
        <dbReference type="Proteomes" id="UP000245396"/>
    </source>
</evidence>
<protein>
    <recommendedName>
        <fullName evidence="4">HK97 gp10 family phage protein</fullName>
    </recommendedName>
</protein>
<evidence type="ECO:0008006" key="4">
    <source>
        <dbReference type="Google" id="ProtNLM"/>
    </source>
</evidence>
<feature type="region of interest" description="Disordered" evidence="1">
    <location>
        <begin position="52"/>
        <end position="71"/>
    </location>
</feature>
<comment type="caution">
    <text evidence="2">The sequence shown here is derived from an EMBL/GenBank/DDBJ whole genome shotgun (WGS) entry which is preliminary data.</text>
</comment>
<reference evidence="2 3" key="1">
    <citation type="submission" date="2018-05" db="EMBL/GenBank/DDBJ databases">
        <title>Genomic Encyclopedia of Type Strains, Phase IV (KMG-IV): sequencing the most valuable type-strain genomes for metagenomic binning, comparative biology and taxonomic classification.</title>
        <authorList>
            <person name="Goeker M."/>
        </authorList>
    </citation>
    <scope>NUCLEOTIDE SEQUENCE [LARGE SCALE GENOMIC DNA]</scope>
    <source>
        <strain evidence="2 3">DSM 6986</strain>
    </source>
</reference>
<dbReference type="Proteomes" id="UP000245396">
    <property type="component" value="Unassembled WGS sequence"/>
</dbReference>
<dbReference type="AlphaFoldDB" id="A0A316C0E3"/>
<evidence type="ECO:0000313" key="2">
    <source>
        <dbReference type="EMBL" id="PWJ81483.1"/>
    </source>
</evidence>
<dbReference type="EMBL" id="QGGG01000010">
    <property type="protein sequence ID" value="PWJ81483.1"/>
    <property type="molecule type" value="Genomic_DNA"/>
</dbReference>
<accession>A0A316C0E3</accession>
<keyword evidence="3" id="KW-1185">Reference proteome</keyword>
<name>A0A316C0E3_PSESE</name>
<organism evidence="2 3">
    <name type="scientific">Pseudaminobacter salicylatoxidans</name>
    <dbReference type="NCBI Taxonomy" id="93369"/>
    <lineage>
        <taxon>Bacteria</taxon>
        <taxon>Pseudomonadati</taxon>
        <taxon>Pseudomonadota</taxon>
        <taxon>Alphaproteobacteria</taxon>
        <taxon>Hyphomicrobiales</taxon>
        <taxon>Phyllobacteriaceae</taxon>
        <taxon>Pseudaminobacter</taxon>
    </lineage>
</organism>